<proteinExistence type="predicted"/>
<sequence>MTISQIRGFGNLSLRSSAINKEKYCPVYQKTAVFRLSILKISHQTSMARPNALY</sequence>
<reference evidence="1 2" key="1">
    <citation type="submission" date="2013-02" db="EMBL/GenBank/DDBJ databases">
        <title>A novel strain isolated from Lonar lake, Maharashtra, India.</title>
        <authorList>
            <person name="Singh A."/>
        </authorList>
    </citation>
    <scope>NUCLEOTIDE SEQUENCE [LARGE SCALE GENOMIC DNA]</scope>
    <source>
        <strain evidence="1 2">AK24</strain>
    </source>
</reference>
<keyword evidence="2" id="KW-1185">Reference proteome</keyword>
<organism evidence="1 2">
    <name type="scientific">Lunatimonas lonarensis</name>
    <dbReference type="NCBI Taxonomy" id="1232681"/>
    <lineage>
        <taxon>Bacteria</taxon>
        <taxon>Pseudomonadati</taxon>
        <taxon>Bacteroidota</taxon>
        <taxon>Cytophagia</taxon>
        <taxon>Cytophagales</taxon>
        <taxon>Cyclobacteriaceae</taxon>
    </lineage>
</organism>
<gene>
    <name evidence="1" type="ORF">ADIS_2485</name>
</gene>
<dbReference type="STRING" id="1232681.ADIS_2485"/>
<dbReference type="Proteomes" id="UP000013909">
    <property type="component" value="Unassembled WGS sequence"/>
</dbReference>
<evidence type="ECO:0000313" key="2">
    <source>
        <dbReference type="Proteomes" id="UP000013909"/>
    </source>
</evidence>
<dbReference type="AlphaFoldDB" id="R7ZSC3"/>
<name>R7ZSC3_9BACT</name>
<evidence type="ECO:0000313" key="1">
    <source>
        <dbReference type="EMBL" id="EON77036.1"/>
    </source>
</evidence>
<accession>R7ZSC3</accession>
<comment type="caution">
    <text evidence="1">The sequence shown here is derived from an EMBL/GenBank/DDBJ whole genome shotgun (WGS) entry which is preliminary data.</text>
</comment>
<dbReference type="EMBL" id="AQHR01000068">
    <property type="protein sequence ID" value="EON77036.1"/>
    <property type="molecule type" value="Genomic_DNA"/>
</dbReference>
<protein>
    <submittedName>
        <fullName evidence="1">Uncharacterized protein</fullName>
    </submittedName>
</protein>